<evidence type="ECO:0000259" key="2">
    <source>
        <dbReference type="Pfam" id="PF13843"/>
    </source>
</evidence>
<dbReference type="AlphaFoldDB" id="A0A8K0CC64"/>
<reference evidence="3" key="1">
    <citation type="submission" date="2019-08" db="EMBL/GenBank/DDBJ databases">
        <title>The genome of the North American firefly Photinus pyralis.</title>
        <authorList>
            <consortium name="Photinus pyralis genome working group"/>
            <person name="Fallon T.R."/>
            <person name="Sander Lower S.E."/>
            <person name="Weng J.-K."/>
        </authorList>
    </citation>
    <scope>NUCLEOTIDE SEQUENCE</scope>
    <source>
        <strain evidence="3">TRF0915ILg1</strain>
        <tissue evidence="3">Whole body</tissue>
    </source>
</reference>
<dbReference type="Proteomes" id="UP000801492">
    <property type="component" value="Unassembled WGS sequence"/>
</dbReference>
<dbReference type="Pfam" id="PF13843">
    <property type="entry name" value="DDE_Tnp_1_7"/>
    <property type="match status" value="1"/>
</dbReference>
<feature type="domain" description="PiggyBac transposable element-derived protein" evidence="2">
    <location>
        <begin position="210"/>
        <end position="337"/>
    </location>
</feature>
<comment type="caution">
    <text evidence="3">The sequence shown here is derived from an EMBL/GenBank/DDBJ whole genome shotgun (WGS) entry which is preliminary data.</text>
</comment>
<feature type="region of interest" description="Disordered" evidence="1">
    <location>
        <begin position="77"/>
        <end position="97"/>
    </location>
</feature>
<accession>A0A8K0CC64</accession>
<sequence length="338" mass="38699">MKIKTSITSRLENRALRWQGYVIRIGEEMWPKKTVNWSTRRKRRKGRSDVKWKAYIAKTMEEKEPNKGNWKDRILESENDKPIKGKNQCSEQQHPLSDKGELTLEEALQLAYSEDLDVANIYVEPLDGSQLTNEDWEDEDDGDTIDNLSPNQLRAATELQVFQKEEDEQNLVPPLESENSKASNCSDCKINANYQNVVGKAAAPLLTMIDEIDESKKKLRYGGAGTMRDNRIPLPNKKEMKKSQRESYASLTDKANGVMVTRYNDNNTVTIGSTVYGVNPLSEVKRFSQANTKNIQISRPFSVGQYNSSVGSTDLMNENISRHRIGIRGKKWWWNLFT</sequence>
<proteinExistence type="predicted"/>
<organism evidence="3 4">
    <name type="scientific">Ignelater luminosus</name>
    <name type="common">Cucubano</name>
    <name type="synonym">Pyrophorus luminosus</name>
    <dbReference type="NCBI Taxonomy" id="2038154"/>
    <lineage>
        <taxon>Eukaryota</taxon>
        <taxon>Metazoa</taxon>
        <taxon>Ecdysozoa</taxon>
        <taxon>Arthropoda</taxon>
        <taxon>Hexapoda</taxon>
        <taxon>Insecta</taxon>
        <taxon>Pterygota</taxon>
        <taxon>Neoptera</taxon>
        <taxon>Endopterygota</taxon>
        <taxon>Coleoptera</taxon>
        <taxon>Polyphaga</taxon>
        <taxon>Elateriformia</taxon>
        <taxon>Elateroidea</taxon>
        <taxon>Elateridae</taxon>
        <taxon>Agrypninae</taxon>
        <taxon>Pyrophorini</taxon>
        <taxon>Ignelater</taxon>
    </lineage>
</organism>
<keyword evidence="4" id="KW-1185">Reference proteome</keyword>
<evidence type="ECO:0000313" key="4">
    <source>
        <dbReference type="Proteomes" id="UP000801492"/>
    </source>
</evidence>
<protein>
    <recommendedName>
        <fullName evidence="2">PiggyBac transposable element-derived protein domain-containing protein</fullName>
    </recommendedName>
</protein>
<name>A0A8K0CC64_IGNLU</name>
<evidence type="ECO:0000313" key="3">
    <source>
        <dbReference type="EMBL" id="KAF2881542.1"/>
    </source>
</evidence>
<gene>
    <name evidence="3" type="ORF">ILUMI_24632</name>
</gene>
<dbReference type="PANTHER" id="PTHR47272">
    <property type="entry name" value="DDE_TNP_1_7 DOMAIN-CONTAINING PROTEIN"/>
    <property type="match status" value="1"/>
</dbReference>
<evidence type="ECO:0000256" key="1">
    <source>
        <dbReference type="SAM" id="MobiDB-lite"/>
    </source>
</evidence>
<dbReference type="EMBL" id="VTPC01090727">
    <property type="protein sequence ID" value="KAF2881542.1"/>
    <property type="molecule type" value="Genomic_DNA"/>
</dbReference>
<dbReference type="InterPro" id="IPR029526">
    <property type="entry name" value="PGBD"/>
</dbReference>